<feature type="domain" description="Solute-binding protein family 5" evidence="6">
    <location>
        <begin position="87"/>
        <end position="469"/>
    </location>
</feature>
<dbReference type="EMBL" id="NVUS01000002">
    <property type="protein sequence ID" value="PCJ03375.1"/>
    <property type="molecule type" value="Genomic_DNA"/>
</dbReference>
<organism evidence="7">
    <name type="scientific">OCS116 cluster bacterium</name>
    <dbReference type="NCBI Taxonomy" id="2030921"/>
    <lineage>
        <taxon>Bacteria</taxon>
        <taxon>Pseudomonadati</taxon>
        <taxon>Pseudomonadota</taxon>
        <taxon>Alphaproteobacteria</taxon>
        <taxon>OCS116 cluster</taxon>
    </lineage>
</organism>
<evidence type="ECO:0000256" key="3">
    <source>
        <dbReference type="ARBA" id="ARBA00022448"/>
    </source>
</evidence>
<proteinExistence type="inferred from homology"/>
<dbReference type="AlphaFoldDB" id="A0A2A4Z8T1"/>
<dbReference type="Gene3D" id="3.10.105.10">
    <property type="entry name" value="Dipeptide-binding Protein, Domain 3"/>
    <property type="match status" value="1"/>
</dbReference>
<keyword evidence="4 5" id="KW-0732">Signal</keyword>
<dbReference type="Pfam" id="PF00496">
    <property type="entry name" value="SBP_bac_5"/>
    <property type="match status" value="1"/>
</dbReference>
<feature type="chain" id="PRO_5013263697" evidence="5">
    <location>
        <begin position="31"/>
        <end position="547"/>
    </location>
</feature>
<name>A0A2A4Z8T1_9PROT</name>
<dbReference type="PANTHER" id="PTHR30290:SF10">
    <property type="entry name" value="PERIPLASMIC OLIGOPEPTIDE-BINDING PROTEIN-RELATED"/>
    <property type="match status" value="1"/>
</dbReference>
<evidence type="ECO:0000256" key="5">
    <source>
        <dbReference type="SAM" id="SignalP"/>
    </source>
</evidence>
<keyword evidence="3" id="KW-0813">Transport</keyword>
<protein>
    <submittedName>
        <fullName evidence="7">Oligopeptide ABC transporter substrate-binding protein OppA</fullName>
    </submittedName>
</protein>
<dbReference type="FunFam" id="3.90.76.10:FF:000001">
    <property type="entry name" value="Oligopeptide ABC transporter substrate-binding protein"/>
    <property type="match status" value="1"/>
</dbReference>
<dbReference type="GO" id="GO:0030288">
    <property type="term" value="C:outer membrane-bounded periplasmic space"/>
    <property type="evidence" value="ECO:0007669"/>
    <property type="project" value="TreeGrafter"/>
</dbReference>
<evidence type="ECO:0000256" key="4">
    <source>
        <dbReference type="ARBA" id="ARBA00022729"/>
    </source>
</evidence>
<dbReference type="SUPFAM" id="SSF53850">
    <property type="entry name" value="Periplasmic binding protein-like II"/>
    <property type="match status" value="1"/>
</dbReference>
<dbReference type="InterPro" id="IPR030678">
    <property type="entry name" value="Peptide/Ni-bd"/>
</dbReference>
<dbReference type="GO" id="GO:0015833">
    <property type="term" value="P:peptide transport"/>
    <property type="evidence" value="ECO:0007669"/>
    <property type="project" value="TreeGrafter"/>
</dbReference>
<reference key="1">
    <citation type="submission" date="2017-08" db="EMBL/GenBank/DDBJ databases">
        <title>A dynamic microbial community with high functional redundancy inhabits the cold, oxic subseafloor aquifer.</title>
        <authorList>
            <person name="Tully B.J."/>
            <person name="Wheat C.G."/>
            <person name="Glazer B.T."/>
            <person name="Huber J.A."/>
        </authorList>
    </citation>
    <scope>NUCLEOTIDE SEQUENCE [LARGE SCALE GENOMIC DNA]</scope>
</reference>
<dbReference type="CDD" id="cd08504">
    <property type="entry name" value="PBP2_OppA"/>
    <property type="match status" value="1"/>
</dbReference>
<evidence type="ECO:0000313" key="7">
    <source>
        <dbReference type="EMBL" id="PCJ03375.1"/>
    </source>
</evidence>
<dbReference type="PANTHER" id="PTHR30290">
    <property type="entry name" value="PERIPLASMIC BINDING COMPONENT OF ABC TRANSPORTER"/>
    <property type="match status" value="1"/>
</dbReference>
<comment type="similarity">
    <text evidence="2">Belongs to the bacterial solute-binding protein 5 family.</text>
</comment>
<feature type="signal peptide" evidence="5">
    <location>
        <begin position="1"/>
        <end position="30"/>
    </location>
</feature>
<dbReference type="InterPro" id="IPR000914">
    <property type="entry name" value="SBP_5_dom"/>
</dbReference>
<sequence>MTILKTNFSKGAAIALLAGATALTSFTAFAATHPVTGEELAADQTYTYRMLDGIPTLDPQLNEGAQTSDILRDLFEGLTNQDAEGNLIPGAAESWEATEGNTVYTFKLRANGKWSNGDPVTAGDFVYAWRRAVDPATASPYSWYMDIMSIKNGAAVIAGDMKPEELGVEAVDDLTFKVTLNKALPYFADMTAHATTFPTHQATIEKHGGDWTKPGNMISNGAYVLTEWTLKERTTRERNPMYWNNDKTIIDKVVTLVISDENVAFTRYKAGELDKTEIPAGQYPTLKESLPGQALVFPRLCTYYYQFNLSENGPEAFKDVRVRKALSYSIDRNVISEKVLKGGQFAAYTYTPEATAGFTMPTIPYGTWSQKDRDAKATELMTAAGFSKSNPLKFELLYNTSEAHKKIAIAVSAMWKQKLGVEVTLVNQEWKTYLETKKTQSFDAARAAWCGDYNEASTFLDLLDTKHGQNDGKYSNPAYDKEVRAASTSADANVHYTAAEKILADDMPIAPIYHYTGNILISPQLKGFPVNNVMLKMYSRDMYKVAK</sequence>
<comment type="caution">
    <text evidence="7">The sequence shown here is derived from an EMBL/GenBank/DDBJ whole genome shotgun (WGS) entry which is preliminary data.</text>
</comment>
<evidence type="ECO:0000259" key="6">
    <source>
        <dbReference type="Pfam" id="PF00496"/>
    </source>
</evidence>
<dbReference type="Gene3D" id="3.40.190.10">
    <property type="entry name" value="Periplasmic binding protein-like II"/>
    <property type="match status" value="1"/>
</dbReference>
<dbReference type="InterPro" id="IPR039424">
    <property type="entry name" value="SBP_5"/>
</dbReference>
<dbReference type="GO" id="GO:1904680">
    <property type="term" value="F:peptide transmembrane transporter activity"/>
    <property type="evidence" value="ECO:0007669"/>
    <property type="project" value="TreeGrafter"/>
</dbReference>
<dbReference type="GO" id="GO:0043190">
    <property type="term" value="C:ATP-binding cassette (ABC) transporter complex"/>
    <property type="evidence" value="ECO:0007669"/>
    <property type="project" value="InterPro"/>
</dbReference>
<evidence type="ECO:0000256" key="2">
    <source>
        <dbReference type="ARBA" id="ARBA00005695"/>
    </source>
</evidence>
<gene>
    <name evidence="7" type="ORF">COB13_01745</name>
</gene>
<dbReference type="Gene3D" id="3.90.76.10">
    <property type="entry name" value="Dipeptide-binding Protein, Domain 1"/>
    <property type="match status" value="1"/>
</dbReference>
<dbReference type="PIRSF" id="PIRSF002741">
    <property type="entry name" value="MppA"/>
    <property type="match status" value="1"/>
</dbReference>
<dbReference type="FunFam" id="3.10.105.10:FF:000001">
    <property type="entry name" value="Oligopeptide ABC transporter, oligopeptide-binding protein"/>
    <property type="match status" value="1"/>
</dbReference>
<comment type="subcellular location">
    <subcellularLocation>
        <location evidence="1">Periplasm</location>
    </subcellularLocation>
</comment>
<accession>A0A2A4Z8T1</accession>
<evidence type="ECO:0000256" key="1">
    <source>
        <dbReference type="ARBA" id="ARBA00004418"/>
    </source>
</evidence>
<reference evidence="7" key="2">
    <citation type="journal article" date="2018" name="ISME J.">
        <title>A dynamic microbial community with high functional redundancy inhabits the cold, oxic subseafloor aquifer.</title>
        <authorList>
            <person name="Tully B.J."/>
            <person name="Wheat C.G."/>
            <person name="Glazer B.T."/>
            <person name="Huber J.A."/>
        </authorList>
    </citation>
    <scope>NUCLEOTIDE SEQUENCE</scope>
    <source>
        <strain evidence="7">NORP83</strain>
    </source>
</reference>